<accession>A0ABS6DX97</accession>
<sequence length="81" mass="9557">MGTLDERINNRRKKKKKLIIVKILSVIFMINIATGCIFFTDYNMNKMLNKKSIIDTNIEFVEKNIHSIEKIINNFNLNIKI</sequence>
<proteinExistence type="predicted"/>
<gene>
    <name evidence="2" type="ORF">KQI20_08510</name>
</gene>
<dbReference type="RefSeq" id="WP_216569650.1">
    <property type="nucleotide sequence ID" value="NZ_JAHLOQ010000021.1"/>
</dbReference>
<keyword evidence="3" id="KW-1185">Reference proteome</keyword>
<evidence type="ECO:0000256" key="1">
    <source>
        <dbReference type="SAM" id="Phobius"/>
    </source>
</evidence>
<protein>
    <submittedName>
        <fullName evidence="2">Uncharacterized protein</fullName>
    </submittedName>
</protein>
<reference evidence="2 3" key="1">
    <citation type="submission" date="2021-06" db="EMBL/GenBank/DDBJ databases">
        <authorList>
            <person name="Sun Q."/>
            <person name="Li D."/>
        </authorList>
    </citation>
    <scope>NUCLEOTIDE SEQUENCE [LARGE SCALE GENOMIC DNA]</scope>
    <source>
        <strain evidence="2 3">N19</strain>
    </source>
</reference>
<comment type="caution">
    <text evidence="2">The sequence shown here is derived from an EMBL/GenBank/DDBJ whole genome shotgun (WGS) entry which is preliminary data.</text>
</comment>
<evidence type="ECO:0000313" key="2">
    <source>
        <dbReference type="EMBL" id="MBU5336478.1"/>
    </source>
</evidence>
<organism evidence="2 3">
    <name type="scientific">Intestinibacter bartlettii</name>
    <dbReference type="NCBI Taxonomy" id="261299"/>
    <lineage>
        <taxon>Bacteria</taxon>
        <taxon>Bacillati</taxon>
        <taxon>Bacillota</taxon>
        <taxon>Clostridia</taxon>
        <taxon>Peptostreptococcales</taxon>
        <taxon>Peptostreptococcaceae</taxon>
        <taxon>Intestinibacter</taxon>
    </lineage>
</organism>
<feature type="transmembrane region" description="Helical" evidence="1">
    <location>
        <begin position="20"/>
        <end position="40"/>
    </location>
</feature>
<dbReference type="Proteomes" id="UP001196301">
    <property type="component" value="Unassembled WGS sequence"/>
</dbReference>
<name>A0ABS6DX97_9FIRM</name>
<dbReference type="EMBL" id="JAHLOQ010000021">
    <property type="protein sequence ID" value="MBU5336478.1"/>
    <property type="molecule type" value="Genomic_DNA"/>
</dbReference>
<evidence type="ECO:0000313" key="3">
    <source>
        <dbReference type="Proteomes" id="UP001196301"/>
    </source>
</evidence>
<keyword evidence="1" id="KW-0812">Transmembrane</keyword>
<keyword evidence="1" id="KW-1133">Transmembrane helix</keyword>
<keyword evidence="1" id="KW-0472">Membrane</keyword>